<organism evidence="1 2">
    <name type="scientific">Vespula vulgaris</name>
    <name type="common">Yellow jacket</name>
    <name type="synonym">Wasp</name>
    <dbReference type="NCBI Taxonomy" id="7454"/>
    <lineage>
        <taxon>Eukaryota</taxon>
        <taxon>Metazoa</taxon>
        <taxon>Ecdysozoa</taxon>
        <taxon>Arthropoda</taxon>
        <taxon>Hexapoda</taxon>
        <taxon>Insecta</taxon>
        <taxon>Pterygota</taxon>
        <taxon>Neoptera</taxon>
        <taxon>Endopterygota</taxon>
        <taxon>Hymenoptera</taxon>
        <taxon>Apocrita</taxon>
        <taxon>Aculeata</taxon>
        <taxon>Vespoidea</taxon>
        <taxon>Vespidae</taxon>
        <taxon>Vespinae</taxon>
        <taxon>Vespula</taxon>
    </lineage>
</organism>
<comment type="caution">
    <text evidence="1">The sequence shown here is derived from an EMBL/GenBank/DDBJ whole genome shotgun (WGS) entry which is preliminary data.</text>
</comment>
<sequence length="67" mass="7107">MSSSLVVQIEACKTSWAHRIGGLGKQAAKGQTVPSSVHKGTRESSLLASLLSISRQTLKAFEDTHNA</sequence>
<gene>
    <name evidence="1" type="ORF">HZH66_011863</name>
</gene>
<protein>
    <submittedName>
        <fullName evidence="1">Uncharacterized protein</fullName>
    </submittedName>
</protein>
<reference evidence="1" key="1">
    <citation type="journal article" date="2020" name="G3 (Bethesda)">
        <title>High-Quality Assemblies for Three Invasive Social Wasps from the &lt;i&gt;Vespula&lt;/i&gt; Genus.</title>
        <authorList>
            <person name="Harrop T.W.R."/>
            <person name="Guhlin J."/>
            <person name="McLaughlin G.M."/>
            <person name="Permina E."/>
            <person name="Stockwell P."/>
            <person name="Gilligan J."/>
            <person name="Le Lec M.F."/>
            <person name="Gruber M.A.M."/>
            <person name="Quinn O."/>
            <person name="Lovegrove M."/>
            <person name="Duncan E.J."/>
            <person name="Remnant E.J."/>
            <person name="Van Eeckhoven J."/>
            <person name="Graham B."/>
            <person name="Knapp R.A."/>
            <person name="Langford K.W."/>
            <person name="Kronenberg Z."/>
            <person name="Press M.O."/>
            <person name="Eacker S.M."/>
            <person name="Wilson-Rankin E.E."/>
            <person name="Purcell J."/>
            <person name="Lester P.J."/>
            <person name="Dearden P.K."/>
        </authorList>
    </citation>
    <scope>NUCLEOTIDE SEQUENCE</scope>
    <source>
        <strain evidence="1">Marl-1</strain>
    </source>
</reference>
<dbReference type="EMBL" id="JACSEA010000014">
    <property type="protein sequence ID" value="KAF7386021.1"/>
    <property type="molecule type" value="Genomic_DNA"/>
</dbReference>
<proteinExistence type="predicted"/>
<accession>A0A834JE60</accession>
<dbReference type="AlphaFoldDB" id="A0A834JE60"/>
<keyword evidence="2" id="KW-1185">Reference proteome</keyword>
<name>A0A834JE60_VESVU</name>
<evidence type="ECO:0000313" key="2">
    <source>
        <dbReference type="Proteomes" id="UP000614350"/>
    </source>
</evidence>
<evidence type="ECO:0000313" key="1">
    <source>
        <dbReference type="EMBL" id="KAF7386021.1"/>
    </source>
</evidence>
<dbReference type="Proteomes" id="UP000614350">
    <property type="component" value="Unassembled WGS sequence"/>
</dbReference>